<evidence type="ECO:0000313" key="2">
    <source>
        <dbReference type="Proteomes" id="UP000032534"/>
    </source>
</evidence>
<dbReference type="Proteomes" id="UP000032534">
    <property type="component" value="Unassembled WGS sequence"/>
</dbReference>
<protein>
    <recommendedName>
        <fullName evidence="3">Transcription regulator PadR N-terminal domain-containing protein</fullName>
    </recommendedName>
</protein>
<dbReference type="AlphaFoldDB" id="A0A0D7WXS8"/>
<evidence type="ECO:0000313" key="1">
    <source>
        <dbReference type="EMBL" id="KJD43764.1"/>
    </source>
</evidence>
<dbReference type="InterPro" id="IPR036390">
    <property type="entry name" value="WH_DNA-bd_sf"/>
</dbReference>
<dbReference type="InterPro" id="IPR036388">
    <property type="entry name" value="WH-like_DNA-bd_sf"/>
</dbReference>
<dbReference type="SUPFAM" id="SSF46785">
    <property type="entry name" value="Winged helix' DNA-binding domain"/>
    <property type="match status" value="2"/>
</dbReference>
<keyword evidence="2" id="KW-1185">Reference proteome</keyword>
<comment type="caution">
    <text evidence="1">The sequence shown here is derived from an EMBL/GenBank/DDBJ whole genome shotgun (WGS) entry which is preliminary data.</text>
</comment>
<gene>
    <name evidence="1" type="ORF">QD47_20660</name>
</gene>
<sequence length="253" mass="29529">MQKSLTPLIPAKIGLSAKDVIYLIVFRELQNGPKYIRELFDSVITESVNLKSKSYIYQAVQDMASIGWISCIETRGMKRIMAVTESGTKKHEDFTNTYLNLLRRLKGAADYFEYIITGSGSKEQPIWDEGVLKHFNRLISVRHLARFLFLSILNDPEHKPGTVVNIYELMAKRYSWQCGEGYMYDLAHEMEDHSNGWVEGRWNSIRRHHYIYRLTDLGVLMISKEGESALNYIRNLQHYTRSLLRLFPNLNER</sequence>
<organism evidence="1 2">
    <name type="scientific">Paenibacillus terrae</name>
    <dbReference type="NCBI Taxonomy" id="159743"/>
    <lineage>
        <taxon>Bacteria</taxon>
        <taxon>Bacillati</taxon>
        <taxon>Bacillota</taxon>
        <taxon>Bacilli</taxon>
        <taxon>Bacillales</taxon>
        <taxon>Paenibacillaceae</taxon>
        <taxon>Paenibacillus</taxon>
    </lineage>
</organism>
<evidence type="ECO:0008006" key="3">
    <source>
        <dbReference type="Google" id="ProtNLM"/>
    </source>
</evidence>
<dbReference type="RefSeq" id="WP_044647900.1">
    <property type="nucleotide sequence ID" value="NZ_JTHP01000049.1"/>
</dbReference>
<name>A0A0D7WXS8_9BACL</name>
<proteinExistence type="predicted"/>
<dbReference type="Gene3D" id="1.10.10.10">
    <property type="entry name" value="Winged helix-like DNA-binding domain superfamily/Winged helix DNA-binding domain"/>
    <property type="match status" value="1"/>
</dbReference>
<reference evidence="1 2" key="1">
    <citation type="submission" date="2014-11" db="EMBL/GenBank/DDBJ databases">
        <title>Draft Genome Sequences of Paenibacillus polymyxa NRRL B-30509 and Paenibacillus terrae NRRL B-30644, Strains from a Poultry Environment that Produce Tridecaptin A and Paenicidins.</title>
        <authorList>
            <person name="van Belkum M.J."/>
            <person name="Lohans C.T."/>
            <person name="Vederas J.C."/>
        </authorList>
    </citation>
    <scope>NUCLEOTIDE SEQUENCE [LARGE SCALE GENOMIC DNA]</scope>
    <source>
        <strain evidence="1 2">NRRL B-30644</strain>
    </source>
</reference>
<dbReference type="EMBL" id="JTHP01000049">
    <property type="protein sequence ID" value="KJD43764.1"/>
    <property type="molecule type" value="Genomic_DNA"/>
</dbReference>
<dbReference type="PATRIC" id="fig|159743.3.peg.4592"/>
<accession>A0A0D7WXS8</accession>
<dbReference type="OrthoDB" id="2447398at2"/>